<keyword evidence="1 3" id="KW-0808">Transferase</keyword>
<evidence type="ECO:0000259" key="2">
    <source>
        <dbReference type="Pfam" id="PF13649"/>
    </source>
</evidence>
<reference evidence="3 4" key="1">
    <citation type="submission" date="2016-10" db="EMBL/GenBank/DDBJ databases">
        <authorList>
            <person name="de Groot N.N."/>
        </authorList>
    </citation>
    <scope>NUCLEOTIDE SEQUENCE [LARGE SCALE GENOMIC DNA]</scope>
    <source>
        <strain evidence="3 4">CGMCC 1.9109</strain>
    </source>
</reference>
<evidence type="ECO:0000313" key="3">
    <source>
        <dbReference type="EMBL" id="SDE49077.1"/>
    </source>
</evidence>
<dbReference type="GO" id="GO:0008168">
    <property type="term" value="F:methyltransferase activity"/>
    <property type="evidence" value="ECO:0007669"/>
    <property type="project" value="UniProtKB-KW"/>
</dbReference>
<name>A0A1G7DC09_9PROT</name>
<dbReference type="SUPFAM" id="SSF53335">
    <property type="entry name" value="S-adenosyl-L-methionine-dependent methyltransferases"/>
    <property type="match status" value="1"/>
</dbReference>
<evidence type="ECO:0000256" key="1">
    <source>
        <dbReference type="ARBA" id="ARBA00022679"/>
    </source>
</evidence>
<keyword evidence="4" id="KW-1185">Reference proteome</keyword>
<dbReference type="EMBL" id="FNAK01000007">
    <property type="protein sequence ID" value="SDE49077.1"/>
    <property type="molecule type" value="Genomic_DNA"/>
</dbReference>
<protein>
    <submittedName>
        <fullName evidence="3">Methyltransferase domain-containing protein</fullName>
    </submittedName>
</protein>
<gene>
    <name evidence="3" type="ORF">SAMN04488071_3042</name>
</gene>
<dbReference type="RefSeq" id="WP_068305065.1">
    <property type="nucleotide sequence ID" value="NZ_FNAK01000007.1"/>
</dbReference>
<dbReference type="Gene3D" id="3.40.50.150">
    <property type="entry name" value="Vaccinia Virus protein VP39"/>
    <property type="match status" value="1"/>
</dbReference>
<dbReference type="AlphaFoldDB" id="A0A1G7DC09"/>
<keyword evidence="3" id="KW-0489">Methyltransferase</keyword>
<dbReference type="PANTHER" id="PTHR43861">
    <property type="entry name" value="TRANS-ACONITATE 2-METHYLTRANSFERASE-RELATED"/>
    <property type="match status" value="1"/>
</dbReference>
<dbReference type="InterPro" id="IPR029063">
    <property type="entry name" value="SAM-dependent_MTases_sf"/>
</dbReference>
<dbReference type="Proteomes" id="UP000183685">
    <property type="component" value="Unassembled WGS sequence"/>
</dbReference>
<feature type="domain" description="Methyltransferase" evidence="2">
    <location>
        <begin position="46"/>
        <end position="143"/>
    </location>
</feature>
<dbReference type="InterPro" id="IPR041698">
    <property type="entry name" value="Methyltransf_25"/>
</dbReference>
<dbReference type="GO" id="GO:0032259">
    <property type="term" value="P:methylation"/>
    <property type="evidence" value="ECO:0007669"/>
    <property type="project" value="UniProtKB-KW"/>
</dbReference>
<organism evidence="3 4">
    <name type="scientific">Kordiimonas lacus</name>
    <dbReference type="NCBI Taxonomy" id="637679"/>
    <lineage>
        <taxon>Bacteria</taxon>
        <taxon>Pseudomonadati</taxon>
        <taxon>Pseudomonadota</taxon>
        <taxon>Alphaproteobacteria</taxon>
        <taxon>Kordiimonadales</taxon>
        <taxon>Kordiimonadaceae</taxon>
        <taxon>Kordiimonas</taxon>
    </lineage>
</organism>
<dbReference type="STRING" id="637679.GCA_001550055_02263"/>
<evidence type="ECO:0000313" key="4">
    <source>
        <dbReference type="Proteomes" id="UP000183685"/>
    </source>
</evidence>
<sequence length="252" mass="27904">MTTNDFYDPMAPFYHLIHGDWEASITRQSKALDQIIKDTWGRAETVLDVTCGIGTQALGLAGLGYDVTASDLSATAVERAKAEAEKRGLSIDFSVADMCKVHEAHQDTFDIVMSADNAVTHLLSEEAILGALRSFHQAAKPGGGCLVSMRDYDTVERGGVQFKPFGVRDVDGVRWSVYQVWEWRDGNDIYDFSMYFTADDGSAELKTQVMRSSFYALRPARMMGLFREAGFADVKRVNDIFFQPVIVGTKAA</sequence>
<proteinExistence type="predicted"/>
<dbReference type="CDD" id="cd02440">
    <property type="entry name" value="AdoMet_MTases"/>
    <property type="match status" value="1"/>
</dbReference>
<dbReference type="Pfam" id="PF13649">
    <property type="entry name" value="Methyltransf_25"/>
    <property type="match status" value="1"/>
</dbReference>
<dbReference type="OrthoDB" id="7856199at2"/>
<accession>A0A1G7DC09</accession>